<keyword evidence="4" id="KW-1185">Reference proteome</keyword>
<feature type="chain" id="PRO_5042982564" evidence="2">
    <location>
        <begin position="22"/>
        <end position="105"/>
    </location>
</feature>
<feature type="region of interest" description="Disordered" evidence="1">
    <location>
        <begin position="37"/>
        <end position="57"/>
    </location>
</feature>
<gene>
    <name evidence="3" type="ORF">C8A04DRAFT_39109</name>
</gene>
<organism evidence="3 4">
    <name type="scientific">Dichotomopilus funicola</name>
    <dbReference type="NCBI Taxonomy" id="1934379"/>
    <lineage>
        <taxon>Eukaryota</taxon>
        <taxon>Fungi</taxon>
        <taxon>Dikarya</taxon>
        <taxon>Ascomycota</taxon>
        <taxon>Pezizomycotina</taxon>
        <taxon>Sordariomycetes</taxon>
        <taxon>Sordariomycetidae</taxon>
        <taxon>Sordariales</taxon>
        <taxon>Chaetomiaceae</taxon>
        <taxon>Dichotomopilus</taxon>
    </lineage>
</organism>
<name>A0AAN6UYD5_9PEZI</name>
<dbReference type="RefSeq" id="XP_062634744.1">
    <property type="nucleotide sequence ID" value="XM_062784467.1"/>
</dbReference>
<protein>
    <submittedName>
        <fullName evidence="3">Uncharacterized protein</fullName>
    </submittedName>
</protein>
<evidence type="ECO:0000256" key="1">
    <source>
        <dbReference type="SAM" id="MobiDB-lite"/>
    </source>
</evidence>
<proteinExistence type="predicted"/>
<reference evidence="3" key="1">
    <citation type="journal article" date="2023" name="Mol. Phylogenet. Evol.">
        <title>Genome-scale phylogeny and comparative genomics of the fungal order Sordariales.</title>
        <authorList>
            <person name="Hensen N."/>
            <person name="Bonometti L."/>
            <person name="Westerberg I."/>
            <person name="Brannstrom I.O."/>
            <person name="Guillou S."/>
            <person name="Cros-Aarteil S."/>
            <person name="Calhoun S."/>
            <person name="Haridas S."/>
            <person name="Kuo A."/>
            <person name="Mondo S."/>
            <person name="Pangilinan J."/>
            <person name="Riley R."/>
            <person name="LaButti K."/>
            <person name="Andreopoulos B."/>
            <person name="Lipzen A."/>
            <person name="Chen C."/>
            <person name="Yan M."/>
            <person name="Daum C."/>
            <person name="Ng V."/>
            <person name="Clum A."/>
            <person name="Steindorff A."/>
            <person name="Ohm R.A."/>
            <person name="Martin F."/>
            <person name="Silar P."/>
            <person name="Natvig D.O."/>
            <person name="Lalanne C."/>
            <person name="Gautier V."/>
            <person name="Ament-Velasquez S.L."/>
            <person name="Kruys A."/>
            <person name="Hutchinson M.I."/>
            <person name="Powell A.J."/>
            <person name="Barry K."/>
            <person name="Miller A.N."/>
            <person name="Grigoriev I.V."/>
            <person name="Debuchy R."/>
            <person name="Gladieux P."/>
            <person name="Hiltunen Thoren M."/>
            <person name="Johannesson H."/>
        </authorList>
    </citation>
    <scope>NUCLEOTIDE SEQUENCE</scope>
    <source>
        <strain evidence="3">CBS 141.50</strain>
    </source>
</reference>
<accession>A0AAN6UYD5</accession>
<dbReference type="GeneID" id="87821080"/>
<feature type="signal peptide" evidence="2">
    <location>
        <begin position="1"/>
        <end position="21"/>
    </location>
</feature>
<dbReference type="AlphaFoldDB" id="A0AAN6UYD5"/>
<reference evidence="3" key="2">
    <citation type="submission" date="2023-05" db="EMBL/GenBank/DDBJ databases">
        <authorList>
            <consortium name="Lawrence Berkeley National Laboratory"/>
            <person name="Steindorff A."/>
            <person name="Hensen N."/>
            <person name="Bonometti L."/>
            <person name="Westerberg I."/>
            <person name="Brannstrom I.O."/>
            <person name="Guillou S."/>
            <person name="Cros-Aarteil S."/>
            <person name="Calhoun S."/>
            <person name="Haridas S."/>
            <person name="Kuo A."/>
            <person name="Mondo S."/>
            <person name="Pangilinan J."/>
            <person name="Riley R."/>
            <person name="Labutti K."/>
            <person name="Andreopoulos B."/>
            <person name="Lipzen A."/>
            <person name="Chen C."/>
            <person name="Yanf M."/>
            <person name="Daum C."/>
            <person name="Ng V."/>
            <person name="Clum A."/>
            <person name="Ohm R."/>
            <person name="Martin F."/>
            <person name="Silar P."/>
            <person name="Natvig D."/>
            <person name="Lalanne C."/>
            <person name="Gautier V."/>
            <person name="Ament-Velasquez S.L."/>
            <person name="Kruys A."/>
            <person name="Hutchinson M.I."/>
            <person name="Powell A.J."/>
            <person name="Barry K."/>
            <person name="Miller A.N."/>
            <person name="Grigoriev I.V."/>
            <person name="Debuchy R."/>
            <person name="Gladieux P."/>
            <person name="Thoren M.H."/>
            <person name="Johannesson H."/>
        </authorList>
    </citation>
    <scope>NUCLEOTIDE SEQUENCE</scope>
    <source>
        <strain evidence="3">CBS 141.50</strain>
    </source>
</reference>
<dbReference type="Proteomes" id="UP001302676">
    <property type="component" value="Unassembled WGS sequence"/>
</dbReference>
<comment type="caution">
    <text evidence="3">The sequence shown here is derived from an EMBL/GenBank/DDBJ whole genome shotgun (WGS) entry which is preliminary data.</text>
</comment>
<dbReference type="EMBL" id="MU853612">
    <property type="protein sequence ID" value="KAK4141373.1"/>
    <property type="molecule type" value="Genomic_DNA"/>
</dbReference>
<evidence type="ECO:0000256" key="2">
    <source>
        <dbReference type="SAM" id="SignalP"/>
    </source>
</evidence>
<sequence>MHLLTFTTTATLLALANTTTAWSVCLHSHSDFAGSTYTTSGPGARLPRDPDGAPSNPTTRCKLELWESTSCDGNSGPFFSGDTKFVLGSDWRNRPASFSTDCWAV</sequence>
<evidence type="ECO:0000313" key="4">
    <source>
        <dbReference type="Proteomes" id="UP001302676"/>
    </source>
</evidence>
<keyword evidence="2" id="KW-0732">Signal</keyword>
<evidence type="ECO:0000313" key="3">
    <source>
        <dbReference type="EMBL" id="KAK4141373.1"/>
    </source>
</evidence>